<dbReference type="AlphaFoldDB" id="A0AAX6HC93"/>
<reference evidence="2" key="1">
    <citation type="journal article" date="2023" name="GigaByte">
        <title>Genome assembly of the bearded iris, Iris pallida Lam.</title>
        <authorList>
            <person name="Bruccoleri R.E."/>
            <person name="Oakeley E.J."/>
            <person name="Faust A.M.E."/>
            <person name="Altorfer M."/>
            <person name="Dessus-Babus S."/>
            <person name="Burckhardt D."/>
            <person name="Oertli M."/>
            <person name="Naumann U."/>
            <person name="Petersen F."/>
            <person name="Wong J."/>
        </authorList>
    </citation>
    <scope>NUCLEOTIDE SEQUENCE</scope>
    <source>
        <strain evidence="2">GSM-AAB239-AS_SAM_17_03QT</strain>
    </source>
</reference>
<reference evidence="2" key="2">
    <citation type="submission" date="2023-04" db="EMBL/GenBank/DDBJ databases">
        <authorList>
            <person name="Bruccoleri R.E."/>
            <person name="Oakeley E.J."/>
            <person name="Faust A.-M."/>
            <person name="Dessus-Babus S."/>
            <person name="Altorfer M."/>
            <person name="Burckhardt D."/>
            <person name="Oertli M."/>
            <person name="Naumann U."/>
            <person name="Petersen F."/>
            <person name="Wong J."/>
        </authorList>
    </citation>
    <scope>NUCLEOTIDE SEQUENCE</scope>
    <source>
        <strain evidence="2">GSM-AAB239-AS_SAM_17_03QT</strain>
        <tissue evidence="2">Leaf</tissue>
    </source>
</reference>
<dbReference type="Proteomes" id="UP001140949">
    <property type="component" value="Unassembled WGS sequence"/>
</dbReference>
<evidence type="ECO:0000256" key="1">
    <source>
        <dbReference type="SAM" id="MobiDB-lite"/>
    </source>
</evidence>
<evidence type="ECO:0000313" key="2">
    <source>
        <dbReference type="EMBL" id="KAJ6838483.1"/>
    </source>
</evidence>
<comment type="caution">
    <text evidence="2">The sequence shown here is derived from an EMBL/GenBank/DDBJ whole genome shotgun (WGS) entry which is preliminary data.</text>
</comment>
<protein>
    <submittedName>
        <fullName evidence="2">Uncharacterized protein</fullName>
    </submittedName>
</protein>
<organism evidence="2 3">
    <name type="scientific">Iris pallida</name>
    <name type="common">Sweet iris</name>
    <dbReference type="NCBI Taxonomy" id="29817"/>
    <lineage>
        <taxon>Eukaryota</taxon>
        <taxon>Viridiplantae</taxon>
        <taxon>Streptophyta</taxon>
        <taxon>Embryophyta</taxon>
        <taxon>Tracheophyta</taxon>
        <taxon>Spermatophyta</taxon>
        <taxon>Magnoliopsida</taxon>
        <taxon>Liliopsida</taxon>
        <taxon>Asparagales</taxon>
        <taxon>Iridaceae</taxon>
        <taxon>Iridoideae</taxon>
        <taxon>Irideae</taxon>
        <taxon>Iris</taxon>
    </lineage>
</organism>
<evidence type="ECO:0000313" key="3">
    <source>
        <dbReference type="Proteomes" id="UP001140949"/>
    </source>
</evidence>
<gene>
    <name evidence="2" type="ORF">M6B38_321140</name>
</gene>
<name>A0AAX6HC93_IRIPA</name>
<accession>A0AAX6HC93</accession>
<feature type="region of interest" description="Disordered" evidence="1">
    <location>
        <begin position="42"/>
        <end position="63"/>
    </location>
</feature>
<sequence length="138" mass="14963">MHGDRGSSSAEHCGRALARWSLMEQQRKGALHRRSYVRAAHGCDGRGQRTVPSAGENSAHTADSLPEVALVRAESAKTGAAMARLDGRRRVDGAPIVGLWGGRSTGNSRLCWRCTRMTSASQRPWTTRRAWHGEDAAA</sequence>
<keyword evidence="3" id="KW-1185">Reference proteome</keyword>
<dbReference type="EMBL" id="JANAVB010010738">
    <property type="protein sequence ID" value="KAJ6838483.1"/>
    <property type="molecule type" value="Genomic_DNA"/>
</dbReference>
<proteinExistence type="predicted"/>